<evidence type="ECO:0000256" key="3">
    <source>
        <dbReference type="ARBA" id="ARBA00023172"/>
    </source>
</evidence>
<reference evidence="5 6" key="1">
    <citation type="journal article" date="2017" name="Genome Med.">
        <title>A novel Ruminococcus gnavus clade enriched in inflammatory bowel disease patients.</title>
        <authorList>
            <person name="Hall A.B."/>
            <person name="Yassour M."/>
            <person name="Sauk J."/>
            <person name="Garner A."/>
            <person name="Jiang X."/>
            <person name="Arthur T."/>
            <person name="Lagoudas G.K."/>
            <person name="Vatanen T."/>
            <person name="Fornelos N."/>
            <person name="Wilson R."/>
            <person name="Bertha M."/>
            <person name="Cohen M."/>
            <person name="Garber J."/>
            <person name="Khalili H."/>
            <person name="Gevers D."/>
            <person name="Ananthakrishnan A.N."/>
            <person name="Kugathasan S."/>
            <person name="Lander E.S."/>
            <person name="Blainey P."/>
            <person name="Vlamakis H."/>
            <person name="Xavier R.J."/>
            <person name="Huttenhower C."/>
        </authorList>
    </citation>
    <scope>NUCLEOTIDE SEQUENCE [LARGE SCALE GENOMIC DNA]</scope>
    <source>
        <strain evidence="5 6">RJX1128</strain>
    </source>
</reference>
<sequence length="191" mass="22272">MCFSHSVHPFLDNTILPYIILKIYSRNLIYSILGTGNRISTALDVHISDIRFDESAIILRKVKNRKQQIIPLSNALASVLEEYLEIRGGAEEDYLFCNIYGEHGNVRTFQDLIKKYNEKRNVEKSSAHLFRHTFAKNWILAGGDIFRLQKILGHSDLTVTKQYVQMFGQDLQMDFEKFNPLDRMKKNKIEM</sequence>
<dbReference type="SUPFAM" id="SSF56349">
    <property type="entry name" value="DNA breaking-rejoining enzymes"/>
    <property type="match status" value="1"/>
</dbReference>
<dbReference type="GO" id="GO:0006310">
    <property type="term" value="P:DNA recombination"/>
    <property type="evidence" value="ECO:0007669"/>
    <property type="project" value="UniProtKB-KW"/>
</dbReference>
<dbReference type="InterPro" id="IPR002104">
    <property type="entry name" value="Integrase_catalytic"/>
</dbReference>
<evidence type="ECO:0000259" key="4">
    <source>
        <dbReference type="PROSITE" id="PS51898"/>
    </source>
</evidence>
<dbReference type="InterPro" id="IPR011010">
    <property type="entry name" value="DNA_brk_join_enz"/>
</dbReference>
<evidence type="ECO:0000313" key="6">
    <source>
        <dbReference type="Proteomes" id="UP000234840"/>
    </source>
</evidence>
<dbReference type="PROSITE" id="PS51898">
    <property type="entry name" value="TYR_RECOMBINASE"/>
    <property type="match status" value="1"/>
</dbReference>
<feature type="domain" description="Tyr recombinase" evidence="4">
    <location>
        <begin position="1"/>
        <end position="176"/>
    </location>
</feature>
<dbReference type="Pfam" id="PF00589">
    <property type="entry name" value="Phage_integrase"/>
    <property type="match status" value="1"/>
</dbReference>
<organism evidence="5 6">
    <name type="scientific">Mediterraneibacter gnavus</name>
    <name type="common">Ruminococcus gnavus</name>
    <dbReference type="NCBI Taxonomy" id="33038"/>
    <lineage>
        <taxon>Bacteria</taxon>
        <taxon>Bacillati</taxon>
        <taxon>Bacillota</taxon>
        <taxon>Clostridia</taxon>
        <taxon>Lachnospirales</taxon>
        <taxon>Lachnospiraceae</taxon>
        <taxon>Mediterraneibacter</taxon>
    </lineage>
</organism>
<evidence type="ECO:0000313" key="5">
    <source>
        <dbReference type="EMBL" id="PLT79573.1"/>
    </source>
</evidence>
<name>A0A2N5PV68_MEDGN</name>
<dbReference type="EMBL" id="NIHW01000075">
    <property type="protein sequence ID" value="PLT79573.1"/>
    <property type="molecule type" value="Genomic_DNA"/>
</dbReference>
<comment type="caution">
    <text evidence="5">The sequence shown here is derived from an EMBL/GenBank/DDBJ whole genome shotgun (WGS) entry which is preliminary data.</text>
</comment>
<protein>
    <recommendedName>
        <fullName evidence="4">Tyr recombinase domain-containing protein</fullName>
    </recommendedName>
</protein>
<comment type="similarity">
    <text evidence="1">Belongs to the 'phage' integrase family.</text>
</comment>
<dbReference type="RefSeq" id="WP_101883036.1">
    <property type="nucleotide sequence ID" value="NZ_NIHW01000075.1"/>
</dbReference>
<proteinExistence type="inferred from homology"/>
<dbReference type="Gene3D" id="1.10.443.10">
    <property type="entry name" value="Intergrase catalytic core"/>
    <property type="match status" value="1"/>
</dbReference>
<keyword evidence="3" id="KW-0233">DNA recombination</keyword>
<dbReference type="InterPro" id="IPR050090">
    <property type="entry name" value="Tyrosine_recombinase_XerCD"/>
</dbReference>
<dbReference type="InterPro" id="IPR013762">
    <property type="entry name" value="Integrase-like_cat_sf"/>
</dbReference>
<dbReference type="AlphaFoldDB" id="A0A2N5PV68"/>
<keyword evidence="2" id="KW-0238">DNA-binding</keyword>
<dbReference type="GO" id="GO:0003677">
    <property type="term" value="F:DNA binding"/>
    <property type="evidence" value="ECO:0007669"/>
    <property type="project" value="UniProtKB-KW"/>
</dbReference>
<dbReference type="CDD" id="cd00397">
    <property type="entry name" value="DNA_BRE_C"/>
    <property type="match status" value="1"/>
</dbReference>
<evidence type="ECO:0000256" key="1">
    <source>
        <dbReference type="ARBA" id="ARBA00008857"/>
    </source>
</evidence>
<gene>
    <name evidence="5" type="ORF">CDL20_14660</name>
</gene>
<evidence type="ECO:0000256" key="2">
    <source>
        <dbReference type="ARBA" id="ARBA00023125"/>
    </source>
</evidence>
<dbReference type="PANTHER" id="PTHR30349:SF41">
    <property type="entry name" value="INTEGRASE_RECOMBINASE PROTEIN MJ0367-RELATED"/>
    <property type="match status" value="1"/>
</dbReference>
<dbReference type="PANTHER" id="PTHR30349">
    <property type="entry name" value="PHAGE INTEGRASE-RELATED"/>
    <property type="match status" value="1"/>
</dbReference>
<dbReference type="Proteomes" id="UP000234840">
    <property type="component" value="Unassembled WGS sequence"/>
</dbReference>
<accession>A0A2N5PV68</accession>
<dbReference type="GO" id="GO:0015074">
    <property type="term" value="P:DNA integration"/>
    <property type="evidence" value="ECO:0007669"/>
    <property type="project" value="InterPro"/>
</dbReference>